<evidence type="ECO:0000313" key="2">
    <source>
        <dbReference type="Proteomes" id="UP000198569"/>
    </source>
</evidence>
<gene>
    <name evidence="1" type="ORF">SAMN05444338_12419</name>
</gene>
<keyword evidence="2" id="KW-1185">Reference proteome</keyword>
<protein>
    <submittedName>
        <fullName evidence="1">Uncharacterized protein</fullName>
    </submittedName>
</protein>
<accession>A0A1H3GM19</accession>
<dbReference type="Proteomes" id="UP000198569">
    <property type="component" value="Unassembled WGS sequence"/>
</dbReference>
<sequence length="38" mass="4476">MISVTFIGVFGFFFQLDYNYVLKTRKIFCENSSNIMDS</sequence>
<dbReference type="AlphaFoldDB" id="A0A1H3GM19"/>
<organism evidence="1 2">
    <name type="scientific">Flavobacterium degerlachei</name>
    <dbReference type="NCBI Taxonomy" id="229203"/>
    <lineage>
        <taxon>Bacteria</taxon>
        <taxon>Pseudomonadati</taxon>
        <taxon>Bacteroidota</taxon>
        <taxon>Flavobacteriia</taxon>
        <taxon>Flavobacteriales</taxon>
        <taxon>Flavobacteriaceae</taxon>
        <taxon>Flavobacterium</taxon>
    </lineage>
</organism>
<dbReference type="EMBL" id="FNMV01000024">
    <property type="protein sequence ID" value="SDY04382.1"/>
    <property type="molecule type" value="Genomic_DNA"/>
</dbReference>
<evidence type="ECO:0000313" key="1">
    <source>
        <dbReference type="EMBL" id="SDY04382.1"/>
    </source>
</evidence>
<proteinExistence type="predicted"/>
<name>A0A1H3GM19_9FLAO</name>
<reference evidence="2" key="1">
    <citation type="submission" date="2016-10" db="EMBL/GenBank/DDBJ databases">
        <authorList>
            <person name="Varghese N."/>
            <person name="Submissions S."/>
        </authorList>
    </citation>
    <scope>NUCLEOTIDE SEQUENCE [LARGE SCALE GENOMIC DNA]</scope>
    <source>
        <strain evidence="2">DSM 15718</strain>
    </source>
</reference>